<feature type="region of interest" description="Disordered" evidence="4">
    <location>
        <begin position="392"/>
        <end position="514"/>
    </location>
</feature>
<comment type="subcellular location">
    <subcellularLocation>
        <location evidence="1">Nucleus</location>
    </subcellularLocation>
</comment>
<dbReference type="SUPFAM" id="SSF49879">
    <property type="entry name" value="SMAD/FHA domain"/>
    <property type="match status" value="1"/>
</dbReference>
<evidence type="ECO:0000313" key="6">
    <source>
        <dbReference type="Ensembl" id="ENSOMEP00000021852.1"/>
    </source>
</evidence>
<feature type="domain" description="FHA" evidence="5">
    <location>
        <begin position="42"/>
        <end position="104"/>
    </location>
</feature>
<dbReference type="AlphaFoldDB" id="A0A3B3CVJ1"/>
<dbReference type="InterPro" id="IPR039095">
    <property type="entry name" value="TCF19_PHD"/>
</dbReference>
<evidence type="ECO:0000256" key="2">
    <source>
        <dbReference type="ARBA" id="ARBA00023242"/>
    </source>
</evidence>
<comment type="function">
    <text evidence="3">Potential transcription factor that may play a role in the regulation of genes involved in cell cycle G1/S transition. May bind to regulatory elements of genes, including the promoter of the transcription factor FOXO1.</text>
</comment>
<protein>
    <submittedName>
        <fullName evidence="6">Transcription factor 19 (SC1), like</fullName>
    </submittedName>
</protein>
<dbReference type="CDD" id="cd15609">
    <property type="entry name" value="PHD_TCF19"/>
    <property type="match status" value="1"/>
</dbReference>
<evidence type="ECO:0000256" key="4">
    <source>
        <dbReference type="SAM" id="MobiDB-lite"/>
    </source>
</evidence>
<dbReference type="STRING" id="30732.ENSOMEP00000021852"/>
<sequence>MKSAEMLTGAQPCFQLLRIGLSTGDSARDLYTFRPALNHSVFRLGRAAELCDVTLESALVSRIHAELHAEKEAGDADGEQQEEGWRVHIKDRSSHGTWVNEVRLQSSILWELSDGDTLVFGGHSSSGSPEFYFLFQKVKVRPLDFDAITIPKAGMFSSDLQNRIRTNLDRKVTTNLDLSKLSINRATVILNSIGSLSKMKGSAWTFKRSHSHEGTISDPGCSSPPPPSVGFASLLPPSTPPALSTAAPVPTAKPVPAASRSRRKSAHTVLLEDDSSDEPRGRGALTRIVDETARARPKKRRRLYKSESEGFSSPAPPPLQATSHNAIRRPLETKPFPVGIRTIGSFHGAVTNSHLNQPLLQTSISSLAVHKQEVQGSQRVRMMVRGNISTFRQRKPAHCSPAAQRGRRRANSAPVFSPLVVGGENYSLAPPSVRMRTEERGGRMQLNRFHHPTSKRRGRPRKHPLPPRPFPPSPSSSSSSSSTSSASSSSGSSSGSSSSDDEDEEEEEEGAVGGAVEPCAAPRCRLPQQDTVQWIQCDVCDAWYHLDCLHVDRKKLLKDPNADFHCGCR</sequence>
<dbReference type="InterPro" id="IPR011011">
    <property type="entry name" value="Znf_FYVE_PHD"/>
</dbReference>
<proteinExistence type="predicted"/>
<evidence type="ECO:0000259" key="5">
    <source>
        <dbReference type="PROSITE" id="PS50006"/>
    </source>
</evidence>
<dbReference type="GeneID" id="112144887"/>
<feature type="compositionally biased region" description="Low complexity" evidence="4">
    <location>
        <begin position="232"/>
        <end position="258"/>
    </location>
</feature>
<evidence type="ECO:0000256" key="1">
    <source>
        <dbReference type="ARBA" id="ARBA00004123"/>
    </source>
</evidence>
<feature type="compositionally biased region" description="Acidic residues" evidence="4">
    <location>
        <begin position="499"/>
        <end position="510"/>
    </location>
</feature>
<feature type="compositionally biased region" description="Low complexity" evidence="4">
    <location>
        <begin position="475"/>
        <end position="498"/>
    </location>
</feature>
<keyword evidence="7" id="KW-1185">Reference proteome</keyword>
<dbReference type="Ensembl" id="ENSOMET00000016279.1">
    <property type="protein sequence ID" value="ENSOMEP00000021852.1"/>
    <property type="gene ID" value="ENSOMEG00000001057.1"/>
</dbReference>
<reference evidence="6" key="1">
    <citation type="submission" date="2025-08" db="UniProtKB">
        <authorList>
            <consortium name="Ensembl"/>
        </authorList>
    </citation>
    <scope>IDENTIFICATION</scope>
</reference>
<evidence type="ECO:0000256" key="3">
    <source>
        <dbReference type="ARBA" id="ARBA00093325"/>
    </source>
</evidence>
<dbReference type="SUPFAM" id="SSF57903">
    <property type="entry name" value="FYVE/PHD zinc finger"/>
    <property type="match status" value="1"/>
</dbReference>
<dbReference type="GeneTree" id="ENSGT00390000015391"/>
<dbReference type="CDD" id="cd22685">
    <property type="entry name" value="FHA_TCF19"/>
    <property type="match status" value="1"/>
</dbReference>
<dbReference type="InterPro" id="IPR000253">
    <property type="entry name" value="FHA_dom"/>
</dbReference>
<dbReference type="RefSeq" id="XP_024125508.1">
    <property type="nucleotide sequence ID" value="XM_024269740.2"/>
</dbReference>
<dbReference type="InterPro" id="IPR008984">
    <property type="entry name" value="SMAD_FHA_dom_sf"/>
</dbReference>
<reference evidence="6" key="2">
    <citation type="submission" date="2025-09" db="UniProtKB">
        <authorList>
            <consortium name="Ensembl"/>
        </authorList>
    </citation>
    <scope>IDENTIFICATION</scope>
</reference>
<name>A0A3B3CVJ1_ORYME</name>
<dbReference type="Proteomes" id="UP000261560">
    <property type="component" value="Unplaced"/>
</dbReference>
<dbReference type="SMART" id="SM00240">
    <property type="entry name" value="FHA"/>
    <property type="match status" value="1"/>
</dbReference>
<dbReference type="PANTHER" id="PTHR15464:SF1">
    <property type="entry name" value="TRANSCRIPTION FACTOR 19"/>
    <property type="match status" value="1"/>
</dbReference>
<evidence type="ECO:0000313" key="7">
    <source>
        <dbReference type="Proteomes" id="UP000261560"/>
    </source>
</evidence>
<dbReference type="InterPro" id="IPR013083">
    <property type="entry name" value="Znf_RING/FYVE/PHD"/>
</dbReference>
<organism evidence="6 7">
    <name type="scientific">Oryzias melastigma</name>
    <name type="common">Marine medaka</name>
    <dbReference type="NCBI Taxonomy" id="30732"/>
    <lineage>
        <taxon>Eukaryota</taxon>
        <taxon>Metazoa</taxon>
        <taxon>Chordata</taxon>
        <taxon>Craniata</taxon>
        <taxon>Vertebrata</taxon>
        <taxon>Euteleostomi</taxon>
        <taxon>Actinopterygii</taxon>
        <taxon>Neopterygii</taxon>
        <taxon>Teleostei</taxon>
        <taxon>Neoteleostei</taxon>
        <taxon>Acanthomorphata</taxon>
        <taxon>Ovalentaria</taxon>
        <taxon>Atherinomorphae</taxon>
        <taxon>Beloniformes</taxon>
        <taxon>Adrianichthyidae</taxon>
        <taxon>Oryziinae</taxon>
        <taxon>Oryzias</taxon>
    </lineage>
</organism>
<keyword evidence="2" id="KW-0539">Nucleus</keyword>
<feature type="compositionally biased region" description="Basic residues" evidence="4">
    <location>
        <begin position="448"/>
        <end position="465"/>
    </location>
</feature>
<dbReference type="PROSITE" id="PS50006">
    <property type="entry name" value="FHA_DOMAIN"/>
    <property type="match status" value="1"/>
</dbReference>
<dbReference type="GO" id="GO:0010468">
    <property type="term" value="P:regulation of gene expression"/>
    <property type="evidence" value="ECO:0007669"/>
    <property type="project" value="InterPro"/>
</dbReference>
<dbReference type="InterPro" id="IPR042803">
    <property type="entry name" value="TCF19"/>
</dbReference>
<dbReference type="Gene3D" id="3.30.40.10">
    <property type="entry name" value="Zinc/RING finger domain, C3HC4 (zinc finger)"/>
    <property type="match status" value="1"/>
</dbReference>
<accession>A0A3B3CVJ1</accession>
<dbReference type="OrthoDB" id="436852at2759"/>
<dbReference type="OMA" id="MQFNRFH"/>
<dbReference type="PaxDb" id="30732-ENSOMEP00000021852"/>
<dbReference type="KEGG" id="oml:112144887"/>
<dbReference type="CTD" id="558431"/>
<dbReference type="GO" id="GO:0005634">
    <property type="term" value="C:nucleus"/>
    <property type="evidence" value="ECO:0007669"/>
    <property type="project" value="UniProtKB-SubCell"/>
</dbReference>
<dbReference type="PANTHER" id="PTHR15464">
    <property type="entry name" value="TRANSCRIPTION FACTOR 19"/>
    <property type="match status" value="1"/>
</dbReference>
<feature type="region of interest" description="Disordered" evidence="4">
    <location>
        <begin position="210"/>
        <end position="322"/>
    </location>
</feature>
<dbReference type="Pfam" id="PF00498">
    <property type="entry name" value="FHA"/>
    <property type="match status" value="1"/>
</dbReference>
<dbReference type="Gene3D" id="2.60.200.20">
    <property type="match status" value="1"/>
</dbReference>